<accession>A0ABN1H441</accession>
<dbReference type="InterPro" id="IPR017520">
    <property type="entry name" value="CHP03086"/>
</dbReference>
<sequence>MDHGYPRAASAIVLEPDAPLGQSGPMESPAPADHARLLDRHREAVALFGSRVHAVRPDQWELPTPCAEWTVRDLVNHLAVEQLWVPPLVAQGRTIADVGDAFDGDVLGTDPVAVWEEARAAAVAAFAGPGALDGTVDLSYGKTPTAAYCSQMVADAVVHSWDLSRAIGADERLPDDLVDAAAREFGGYADQLPPSLFDPPVEVPEGADAQTRLLAMLGRAA</sequence>
<dbReference type="EMBL" id="BAAACA010000066">
    <property type="protein sequence ID" value="GAA0628532.1"/>
    <property type="molecule type" value="Genomic_DNA"/>
</dbReference>
<dbReference type="Proteomes" id="UP001500668">
    <property type="component" value="Unassembled WGS sequence"/>
</dbReference>
<gene>
    <name evidence="3" type="ORF">GCM10010394_69760</name>
</gene>
<dbReference type="NCBIfam" id="TIGR03083">
    <property type="entry name" value="maleylpyruvate isomerase family mycothiol-dependent enzyme"/>
    <property type="match status" value="1"/>
</dbReference>
<proteinExistence type="predicted"/>
<dbReference type="InterPro" id="IPR024344">
    <property type="entry name" value="MDMPI_metal-binding"/>
</dbReference>
<reference evidence="3 4" key="1">
    <citation type="journal article" date="2019" name="Int. J. Syst. Evol. Microbiol.">
        <title>The Global Catalogue of Microorganisms (GCM) 10K type strain sequencing project: providing services to taxonomists for standard genome sequencing and annotation.</title>
        <authorList>
            <consortium name="The Broad Institute Genomics Platform"/>
            <consortium name="The Broad Institute Genome Sequencing Center for Infectious Disease"/>
            <person name="Wu L."/>
            <person name="Ma J."/>
        </authorList>
    </citation>
    <scope>NUCLEOTIDE SEQUENCE [LARGE SCALE GENOMIC DNA]</scope>
    <source>
        <strain evidence="3 4">JCM 5067</strain>
    </source>
</reference>
<dbReference type="InterPro" id="IPR034660">
    <property type="entry name" value="DinB/YfiT-like"/>
</dbReference>
<protein>
    <submittedName>
        <fullName evidence="3">TIGR03086 family metal-binding protein</fullName>
    </submittedName>
</protein>
<organism evidence="3 4">
    <name type="scientific">Streptomyces crystallinus</name>
    <dbReference type="NCBI Taxonomy" id="68191"/>
    <lineage>
        <taxon>Bacteria</taxon>
        <taxon>Bacillati</taxon>
        <taxon>Actinomycetota</taxon>
        <taxon>Actinomycetes</taxon>
        <taxon>Kitasatosporales</taxon>
        <taxon>Streptomycetaceae</taxon>
        <taxon>Streptomyces</taxon>
    </lineage>
</organism>
<feature type="domain" description="Mycothiol-dependent maleylpyruvate isomerase metal-binding" evidence="2">
    <location>
        <begin position="42"/>
        <end position="163"/>
    </location>
</feature>
<keyword evidence="4" id="KW-1185">Reference proteome</keyword>
<evidence type="ECO:0000256" key="1">
    <source>
        <dbReference type="SAM" id="MobiDB-lite"/>
    </source>
</evidence>
<dbReference type="InterPro" id="IPR017517">
    <property type="entry name" value="Maleyloyr_isom"/>
</dbReference>
<evidence type="ECO:0000313" key="4">
    <source>
        <dbReference type="Proteomes" id="UP001500668"/>
    </source>
</evidence>
<evidence type="ECO:0000259" key="2">
    <source>
        <dbReference type="Pfam" id="PF11716"/>
    </source>
</evidence>
<name>A0ABN1H441_9ACTN</name>
<dbReference type="Pfam" id="PF11716">
    <property type="entry name" value="MDMPI_N"/>
    <property type="match status" value="1"/>
</dbReference>
<feature type="region of interest" description="Disordered" evidence="1">
    <location>
        <begin position="12"/>
        <end position="32"/>
    </location>
</feature>
<evidence type="ECO:0000313" key="3">
    <source>
        <dbReference type="EMBL" id="GAA0628532.1"/>
    </source>
</evidence>
<comment type="caution">
    <text evidence="3">The sequence shown here is derived from an EMBL/GenBank/DDBJ whole genome shotgun (WGS) entry which is preliminary data.</text>
</comment>
<dbReference type="SUPFAM" id="SSF109854">
    <property type="entry name" value="DinB/YfiT-like putative metalloenzymes"/>
    <property type="match status" value="1"/>
</dbReference>
<dbReference type="Gene3D" id="1.20.120.450">
    <property type="entry name" value="dinb family like domain"/>
    <property type="match status" value="1"/>
</dbReference>
<dbReference type="NCBIfam" id="TIGR03086">
    <property type="entry name" value="TIGR03086 family metal-binding protein"/>
    <property type="match status" value="1"/>
</dbReference>